<protein>
    <recommendedName>
        <fullName evidence="2">CCHC-type domain-containing protein</fullName>
    </recommendedName>
</protein>
<dbReference type="InterPro" id="IPR001878">
    <property type="entry name" value="Znf_CCHC"/>
</dbReference>
<evidence type="ECO:0000256" key="1">
    <source>
        <dbReference type="SAM" id="MobiDB-lite"/>
    </source>
</evidence>
<gene>
    <name evidence="3" type="ORF">HPB48_001029</name>
</gene>
<feature type="region of interest" description="Disordered" evidence="1">
    <location>
        <begin position="292"/>
        <end position="408"/>
    </location>
</feature>
<feature type="region of interest" description="Disordered" evidence="1">
    <location>
        <begin position="1"/>
        <end position="27"/>
    </location>
</feature>
<feature type="domain" description="CCHC-type" evidence="2">
    <location>
        <begin position="282"/>
        <end position="300"/>
    </location>
</feature>
<accession>A0A9J6FZA6</accession>
<evidence type="ECO:0000313" key="3">
    <source>
        <dbReference type="EMBL" id="KAH9368071.1"/>
    </source>
</evidence>
<dbReference type="AlphaFoldDB" id="A0A9J6FZA6"/>
<evidence type="ECO:0000259" key="2">
    <source>
        <dbReference type="SMART" id="SM00343"/>
    </source>
</evidence>
<name>A0A9J6FZA6_HAELO</name>
<proteinExistence type="predicted"/>
<feature type="compositionally biased region" description="Basic and acidic residues" evidence="1">
    <location>
        <begin position="298"/>
        <end position="313"/>
    </location>
</feature>
<feature type="domain" description="CCHC-type" evidence="2">
    <location>
        <begin position="243"/>
        <end position="259"/>
    </location>
</feature>
<dbReference type="GO" id="GO:0008270">
    <property type="term" value="F:zinc ion binding"/>
    <property type="evidence" value="ECO:0007669"/>
    <property type="project" value="InterPro"/>
</dbReference>
<evidence type="ECO:0000313" key="4">
    <source>
        <dbReference type="Proteomes" id="UP000821853"/>
    </source>
</evidence>
<dbReference type="GO" id="GO:0003676">
    <property type="term" value="F:nucleic acid binding"/>
    <property type="evidence" value="ECO:0007669"/>
    <property type="project" value="InterPro"/>
</dbReference>
<feature type="compositionally biased region" description="Basic residues" evidence="1">
    <location>
        <begin position="394"/>
        <end position="408"/>
    </location>
</feature>
<dbReference type="OrthoDB" id="10022108at2759"/>
<dbReference type="SMART" id="SM00343">
    <property type="entry name" value="ZnF_C2HC"/>
    <property type="match status" value="2"/>
</dbReference>
<comment type="caution">
    <text evidence="3">The sequence shown here is derived from an EMBL/GenBank/DDBJ whole genome shotgun (WGS) entry which is preliminary data.</text>
</comment>
<dbReference type="Pfam" id="PF00098">
    <property type="entry name" value="zf-CCHC"/>
    <property type="match status" value="1"/>
</dbReference>
<feature type="compositionally biased region" description="Basic residues" evidence="1">
    <location>
        <begin position="314"/>
        <end position="335"/>
    </location>
</feature>
<dbReference type="Proteomes" id="UP000821853">
    <property type="component" value="Chromosome 2"/>
</dbReference>
<sequence>MEIEDTDTDSSFASRSPHHSRSPIYRTRVSDYQAEWSARDPSAQDNDERFGLWTIQGPKRRPRFAKKAEPGAPTEEIPRSKLPSYLITLRPITPVALASVSQRVLHTTVMAAAPPSELQQHVAIRTNSASNTVTIESYGAQHAKGLLRLTSIRISPNQTIPITAHQTPGKGMCCGIIYRVDPSETVESLRRALYSQSHHIIAARLMGKRGACLVTFEGTRPPRTIRYWSLLTKVSTYEARSLVCHNCQGLGHKKDICPHPNTCAKCGRHHSVDVQCEDQTPYCRNCKQSGHLGTDAECPTRRRFEERSKERAKDRRSRSRNRRRSRRRSSSRNRGNRFMPLSESSPSRSRSRMVPPLLHNWTGPPLLPECKSLKSQPIKRSRMHQSSRQSRLLSNHRHNHPPRKIHPL</sequence>
<dbReference type="VEuPathDB" id="VectorBase:HLOH_062548"/>
<organism evidence="3 4">
    <name type="scientific">Haemaphysalis longicornis</name>
    <name type="common">Bush tick</name>
    <dbReference type="NCBI Taxonomy" id="44386"/>
    <lineage>
        <taxon>Eukaryota</taxon>
        <taxon>Metazoa</taxon>
        <taxon>Ecdysozoa</taxon>
        <taxon>Arthropoda</taxon>
        <taxon>Chelicerata</taxon>
        <taxon>Arachnida</taxon>
        <taxon>Acari</taxon>
        <taxon>Parasitiformes</taxon>
        <taxon>Ixodida</taxon>
        <taxon>Ixodoidea</taxon>
        <taxon>Ixodidae</taxon>
        <taxon>Haemaphysalinae</taxon>
        <taxon>Haemaphysalis</taxon>
    </lineage>
</organism>
<dbReference type="OMA" id="HPNTCAK"/>
<dbReference type="EMBL" id="JABSTR010000004">
    <property type="protein sequence ID" value="KAH9368071.1"/>
    <property type="molecule type" value="Genomic_DNA"/>
</dbReference>
<reference evidence="3 4" key="1">
    <citation type="journal article" date="2020" name="Cell">
        <title>Large-Scale Comparative Analyses of Tick Genomes Elucidate Their Genetic Diversity and Vector Capacities.</title>
        <authorList>
            <consortium name="Tick Genome and Microbiome Consortium (TIGMIC)"/>
            <person name="Jia N."/>
            <person name="Wang J."/>
            <person name="Shi W."/>
            <person name="Du L."/>
            <person name="Sun Y."/>
            <person name="Zhan W."/>
            <person name="Jiang J.F."/>
            <person name="Wang Q."/>
            <person name="Zhang B."/>
            <person name="Ji P."/>
            <person name="Bell-Sakyi L."/>
            <person name="Cui X.M."/>
            <person name="Yuan T.T."/>
            <person name="Jiang B.G."/>
            <person name="Yang W.F."/>
            <person name="Lam T.T."/>
            <person name="Chang Q.C."/>
            <person name="Ding S.J."/>
            <person name="Wang X.J."/>
            <person name="Zhu J.G."/>
            <person name="Ruan X.D."/>
            <person name="Zhao L."/>
            <person name="Wei J.T."/>
            <person name="Ye R.Z."/>
            <person name="Que T.C."/>
            <person name="Du C.H."/>
            <person name="Zhou Y.H."/>
            <person name="Cheng J.X."/>
            <person name="Dai P.F."/>
            <person name="Guo W.B."/>
            <person name="Han X.H."/>
            <person name="Huang E.J."/>
            <person name="Li L.F."/>
            <person name="Wei W."/>
            <person name="Gao Y.C."/>
            <person name="Liu J.Z."/>
            <person name="Shao H.Z."/>
            <person name="Wang X."/>
            <person name="Wang C.C."/>
            <person name="Yang T.C."/>
            <person name="Huo Q.B."/>
            <person name="Li W."/>
            <person name="Chen H.Y."/>
            <person name="Chen S.E."/>
            <person name="Zhou L.G."/>
            <person name="Ni X.B."/>
            <person name="Tian J.H."/>
            <person name="Sheng Y."/>
            <person name="Liu T."/>
            <person name="Pan Y.S."/>
            <person name="Xia L.Y."/>
            <person name="Li J."/>
            <person name="Zhao F."/>
            <person name="Cao W.C."/>
        </authorList>
    </citation>
    <scope>NUCLEOTIDE SEQUENCE [LARGE SCALE GENOMIC DNA]</scope>
    <source>
        <strain evidence="3">HaeL-2018</strain>
    </source>
</reference>
<keyword evidence="4" id="KW-1185">Reference proteome</keyword>
<feature type="compositionally biased region" description="Low complexity" evidence="1">
    <location>
        <begin position="336"/>
        <end position="358"/>
    </location>
</feature>